<accession>A0A543B3A8</accession>
<name>A0A543B3A8_9ACTN</name>
<evidence type="ECO:0000256" key="5">
    <source>
        <dbReference type="SAM" id="MobiDB-lite"/>
    </source>
</evidence>
<evidence type="ECO:0000256" key="4">
    <source>
        <dbReference type="PROSITE-ProRule" id="PRU00510"/>
    </source>
</evidence>
<dbReference type="InterPro" id="IPR020460">
    <property type="entry name" value="Znf_C4-type_bac"/>
</dbReference>
<feature type="compositionally biased region" description="Low complexity" evidence="5">
    <location>
        <begin position="1"/>
        <end position="18"/>
    </location>
</feature>
<protein>
    <submittedName>
        <fullName evidence="7">TraR/DksA family transcriptional regulator</fullName>
    </submittedName>
</protein>
<dbReference type="AlphaFoldDB" id="A0A543B3A8"/>
<evidence type="ECO:0000256" key="3">
    <source>
        <dbReference type="ARBA" id="ARBA00022833"/>
    </source>
</evidence>
<dbReference type="InParanoid" id="A0A543B3A8"/>
<proteinExistence type="predicted"/>
<dbReference type="PRINTS" id="PR00618">
    <property type="entry name" value="DKSAZNFINGER"/>
</dbReference>
<dbReference type="RefSeq" id="WP_142044489.1">
    <property type="nucleotide sequence ID" value="NZ_JBHTGS010000002.1"/>
</dbReference>
<keyword evidence="8" id="KW-1185">Reference proteome</keyword>
<reference evidence="7 8" key="1">
    <citation type="submission" date="2019-06" db="EMBL/GenBank/DDBJ databases">
        <title>Sequencing the genomes of 1000 actinobacteria strains.</title>
        <authorList>
            <person name="Klenk H.-P."/>
        </authorList>
    </citation>
    <scope>NUCLEOTIDE SEQUENCE [LARGE SCALE GENOMIC DNA]</scope>
    <source>
        <strain evidence="7 8">DSM 45928</strain>
    </source>
</reference>
<dbReference type="PANTHER" id="PTHR33823:SF2">
    <property type="entry name" value="RNA POLYMERASE-BINDING TRANSCRIPTION FACTOR DKSA"/>
    <property type="match status" value="1"/>
</dbReference>
<keyword evidence="1" id="KW-0479">Metal-binding</keyword>
<dbReference type="SUPFAM" id="SSF57716">
    <property type="entry name" value="Glucocorticoid receptor-like (DNA-binding domain)"/>
    <property type="match status" value="1"/>
</dbReference>
<sequence length="163" mass="17871">MTTKKTATKAKQPTSSAASDRKNADTKKSPAKPSATATKPTPVRSEAEIAEIRAALDERLQELRDEYQEAIVGISEMQKERLSDSAGDDQVDSGSKTVEREQEISLANSVRDRMIQVERALERLDDGDYGICERCGTAIPAARLAAFPSATLCVNCKQLEERR</sequence>
<feature type="zinc finger region" description="dksA C4-type" evidence="4">
    <location>
        <begin position="132"/>
        <end position="156"/>
    </location>
</feature>
<evidence type="ECO:0000313" key="7">
    <source>
        <dbReference type="EMBL" id="TQL79293.1"/>
    </source>
</evidence>
<feature type="domain" description="Zinc finger DksA/TraR C4-type" evidence="6">
    <location>
        <begin position="127"/>
        <end position="162"/>
    </location>
</feature>
<dbReference type="GO" id="GO:0008270">
    <property type="term" value="F:zinc ion binding"/>
    <property type="evidence" value="ECO:0007669"/>
    <property type="project" value="UniProtKB-KW"/>
</dbReference>
<evidence type="ECO:0000256" key="2">
    <source>
        <dbReference type="ARBA" id="ARBA00022771"/>
    </source>
</evidence>
<dbReference type="Pfam" id="PF01258">
    <property type="entry name" value="zf-dskA_traR"/>
    <property type="match status" value="1"/>
</dbReference>
<dbReference type="SUPFAM" id="SSF109635">
    <property type="entry name" value="DnaK suppressor protein DksA, alpha-hairpin domain"/>
    <property type="match status" value="1"/>
</dbReference>
<organism evidence="7 8">
    <name type="scientific">Stackebrandtia endophytica</name>
    <dbReference type="NCBI Taxonomy" id="1496996"/>
    <lineage>
        <taxon>Bacteria</taxon>
        <taxon>Bacillati</taxon>
        <taxon>Actinomycetota</taxon>
        <taxon>Actinomycetes</taxon>
        <taxon>Glycomycetales</taxon>
        <taxon>Glycomycetaceae</taxon>
        <taxon>Stackebrandtia</taxon>
    </lineage>
</organism>
<dbReference type="Gene3D" id="1.20.120.910">
    <property type="entry name" value="DksA, coiled-coil domain"/>
    <property type="match status" value="1"/>
</dbReference>
<evidence type="ECO:0000256" key="1">
    <source>
        <dbReference type="ARBA" id="ARBA00022723"/>
    </source>
</evidence>
<dbReference type="EMBL" id="VFOW01000001">
    <property type="protein sequence ID" value="TQL79293.1"/>
    <property type="molecule type" value="Genomic_DNA"/>
</dbReference>
<dbReference type="InterPro" id="IPR037187">
    <property type="entry name" value="DnaK_N"/>
</dbReference>
<dbReference type="PROSITE" id="PS51128">
    <property type="entry name" value="ZF_DKSA_2"/>
    <property type="match status" value="1"/>
</dbReference>
<dbReference type="PROSITE" id="PS01102">
    <property type="entry name" value="ZF_DKSA_1"/>
    <property type="match status" value="1"/>
</dbReference>
<feature type="region of interest" description="Disordered" evidence="5">
    <location>
        <begin position="1"/>
        <end position="46"/>
    </location>
</feature>
<feature type="region of interest" description="Disordered" evidence="5">
    <location>
        <begin position="78"/>
        <end position="100"/>
    </location>
</feature>
<keyword evidence="3" id="KW-0862">Zinc</keyword>
<dbReference type="Proteomes" id="UP000317043">
    <property type="component" value="Unassembled WGS sequence"/>
</dbReference>
<dbReference type="PANTHER" id="PTHR33823">
    <property type="entry name" value="RNA POLYMERASE-BINDING TRANSCRIPTION FACTOR DKSA-RELATED"/>
    <property type="match status" value="1"/>
</dbReference>
<keyword evidence="2" id="KW-0863">Zinc-finger</keyword>
<evidence type="ECO:0000259" key="6">
    <source>
        <dbReference type="Pfam" id="PF01258"/>
    </source>
</evidence>
<comment type="caution">
    <text evidence="7">The sequence shown here is derived from an EMBL/GenBank/DDBJ whole genome shotgun (WGS) entry which is preliminary data.</text>
</comment>
<dbReference type="OrthoDB" id="9803742at2"/>
<evidence type="ECO:0000313" key="8">
    <source>
        <dbReference type="Proteomes" id="UP000317043"/>
    </source>
</evidence>
<dbReference type="InterPro" id="IPR020458">
    <property type="entry name" value="Znf_DskA_TraR_CS"/>
</dbReference>
<feature type="compositionally biased region" description="Basic and acidic residues" evidence="5">
    <location>
        <begin position="19"/>
        <end position="28"/>
    </location>
</feature>
<dbReference type="InterPro" id="IPR000962">
    <property type="entry name" value="Znf_DskA_TraR"/>
</dbReference>
<gene>
    <name evidence="7" type="ORF">FB566_4894</name>
</gene>